<evidence type="ECO:0000313" key="4">
    <source>
        <dbReference type="EMBL" id="KAJ3641519.1"/>
    </source>
</evidence>
<name>A0AA38HUS4_9CUCU</name>
<evidence type="ECO:0008006" key="6">
    <source>
        <dbReference type="Google" id="ProtNLM"/>
    </source>
</evidence>
<dbReference type="EMBL" id="JALNTZ010000009">
    <property type="protein sequence ID" value="KAJ3641519.1"/>
    <property type="molecule type" value="Genomic_DNA"/>
</dbReference>
<dbReference type="PANTHER" id="PTHR22870:SF155">
    <property type="entry name" value="E3 UBIQUITIN-PROTEIN LIGASE HERC1-RELATED"/>
    <property type="match status" value="1"/>
</dbReference>
<proteinExistence type="predicted"/>
<dbReference type="PANTHER" id="PTHR22870">
    <property type="entry name" value="REGULATOR OF CHROMOSOME CONDENSATION"/>
    <property type="match status" value="1"/>
</dbReference>
<feature type="repeat" description="RCC1" evidence="2">
    <location>
        <begin position="640"/>
        <end position="691"/>
    </location>
</feature>
<reference evidence="4" key="1">
    <citation type="journal article" date="2023" name="G3 (Bethesda)">
        <title>Whole genome assemblies of Zophobas morio and Tenebrio molitor.</title>
        <authorList>
            <person name="Kaur S."/>
            <person name="Stinson S.A."/>
            <person name="diCenzo G.C."/>
        </authorList>
    </citation>
    <scope>NUCLEOTIDE SEQUENCE</scope>
    <source>
        <strain evidence="4">QUZm001</strain>
    </source>
</reference>
<dbReference type="Gene3D" id="2.130.10.30">
    <property type="entry name" value="Regulator of chromosome condensation 1/beta-lactamase-inhibitor protein II"/>
    <property type="match status" value="1"/>
</dbReference>
<feature type="repeat" description="RCC1" evidence="2">
    <location>
        <begin position="692"/>
        <end position="743"/>
    </location>
</feature>
<dbReference type="FunFam" id="2.130.10.30:FF:000006">
    <property type="entry name" value="E3 ubiquitin-protein ligase HERC2 isoform X1"/>
    <property type="match status" value="1"/>
</dbReference>
<accession>A0AA38HUS4</accession>
<dbReference type="InterPro" id="IPR009091">
    <property type="entry name" value="RCC1/BLIP-II"/>
</dbReference>
<dbReference type="AlphaFoldDB" id="A0AA38HUS4"/>
<feature type="repeat" description="RCC1" evidence="2">
    <location>
        <begin position="744"/>
        <end position="795"/>
    </location>
</feature>
<comment type="caution">
    <text evidence="4">The sequence shown here is derived from an EMBL/GenBank/DDBJ whole genome shotgun (WGS) entry which is preliminary data.</text>
</comment>
<dbReference type="SUPFAM" id="SSF50985">
    <property type="entry name" value="RCC1/BLIP-II"/>
    <property type="match status" value="1"/>
</dbReference>
<dbReference type="InterPro" id="IPR051210">
    <property type="entry name" value="Ub_ligase/GEF_domain"/>
</dbReference>
<protein>
    <recommendedName>
        <fullName evidence="6">E3 ubiquitin-protein ligase HERC2</fullName>
    </recommendedName>
</protein>
<dbReference type="InterPro" id="IPR000408">
    <property type="entry name" value="Reg_chr_condens"/>
</dbReference>
<keyword evidence="1" id="KW-0677">Repeat</keyword>
<dbReference type="Pfam" id="PF00415">
    <property type="entry name" value="RCC1"/>
    <property type="match status" value="5"/>
</dbReference>
<keyword evidence="3" id="KW-0812">Transmembrane</keyword>
<dbReference type="PRINTS" id="PR00633">
    <property type="entry name" value="RCCNDNSATION"/>
</dbReference>
<dbReference type="PROSITE" id="PS50012">
    <property type="entry name" value="RCC1_3"/>
    <property type="match status" value="5"/>
</dbReference>
<feature type="repeat" description="RCC1" evidence="2">
    <location>
        <begin position="534"/>
        <end position="585"/>
    </location>
</feature>
<evidence type="ECO:0000256" key="1">
    <source>
        <dbReference type="ARBA" id="ARBA00022737"/>
    </source>
</evidence>
<keyword evidence="3" id="KW-1133">Transmembrane helix</keyword>
<evidence type="ECO:0000256" key="3">
    <source>
        <dbReference type="SAM" id="Phobius"/>
    </source>
</evidence>
<dbReference type="Proteomes" id="UP001168821">
    <property type="component" value="Unassembled WGS sequence"/>
</dbReference>
<sequence>MSHLETTLRPQPRLDLKWLKSDLQNILTEESSLINCWNSLIADGEVTGAFSDGLLNSAGVTARKGEFGKYYCNQKVLTCTCCDGICGPSTGCNCQPCQKLDSEESAQKEGKEALPSTESLLARWAWTPQPTLEQLSQFISSLNAEQKLLCGEAASSTLSATRLHFRLVILKRYFVALNRVPHSVDYEHGLITSRKSTESLQTRNLVKLGKSKTWNLDPAVGLARVGSRAALNFAFAFLRKAWRMGEDIDLCSELLTESLEALQMLPVATLFQQGEVSPVWLEVVESSVKFLRQVITGDMCGGRQNFAIPIEDQHTSLNLLMELAIQKGTLSSILDIVLLLLTLWDKQTNLNDNRNISQMASAPLLPFLKRFSQIPSPSPEFSDKDPEENLTCTQTFLNFVELPDDDALEVDLKQGASFMMAHLDRLATPHIPPLSFNKSNFYYNGQRVFGWGWFSWTFGVGPQNCDTISELTVKQICCSDRTILMLTQSGKVYFMYYSSDTQCPQVLEAFQDKEIVKIAAHPEGKHFLALTQDYDVYSWGNGDGGRLGHGDTSSKDEPTLIQALKGKDIVDVECGGTYSAAISANGALYTWGRGNYGRLGHGTAEDCLVPTMISALSDEHIVKVACGSFYAHTLCVTSQGKVYSWGDGDYGKLGRGGSDGSKLPRLIEKLQTVKISQVYCGAQFSVALSDDGKIYTWGKGEGWKLGHATEEHVRFPEMVEALQDKRVVAVSLGVGHVLALTEEGEVYAWGKNENKQVCDSLELYVQQPRLVESLRGQRVVGVCCGPAQSFAWTDVNSRTPKTSVPFVIDLSEQTFKLIDKLLEAVVTNSIAQDKECIAVAALNLLHLQASLLVFIWVWVSWIAGFLAIFAYK</sequence>
<keyword evidence="5" id="KW-1185">Reference proteome</keyword>
<evidence type="ECO:0000313" key="5">
    <source>
        <dbReference type="Proteomes" id="UP001168821"/>
    </source>
</evidence>
<feature type="repeat" description="RCC1" evidence="2">
    <location>
        <begin position="586"/>
        <end position="637"/>
    </location>
</feature>
<keyword evidence="3" id="KW-0472">Membrane</keyword>
<organism evidence="4 5">
    <name type="scientific">Zophobas morio</name>
    <dbReference type="NCBI Taxonomy" id="2755281"/>
    <lineage>
        <taxon>Eukaryota</taxon>
        <taxon>Metazoa</taxon>
        <taxon>Ecdysozoa</taxon>
        <taxon>Arthropoda</taxon>
        <taxon>Hexapoda</taxon>
        <taxon>Insecta</taxon>
        <taxon>Pterygota</taxon>
        <taxon>Neoptera</taxon>
        <taxon>Endopterygota</taxon>
        <taxon>Coleoptera</taxon>
        <taxon>Polyphaga</taxon>
        <taxon>Cucujiformia</taxon>
        <taxon>Tenebrionidae</taxon>
        <taxon>Zophobas</taxon>
    </lineage>
</organism>
<evidence type="ECO:0000256" key="2">
    <source>
        <dbReference type="PROSITE-ProRule" id="PRU00235"/>
    </source>
</evidence>
<feature type="transmembrane region" description="Helical" evidence="3">
    <location>
        <begin position="851"/>
        <end position="871"/>
    </location>
</feature>
<gene>
    <name evidence="4" type="ORF">Zmor_028024</name>
</gene>